<reference evidence="2" key="1">
    <citation type="submission" date="2017-03" db="EMBL/GenBank/DDBJ databases">
        <authorList>
            <person name="Herbold C."/>
        </authorList>
    </citation>
    <scope>NUCLEOTIDE SEQUENCE [LARGE SCALE GENOMIC DNA]</scope>
</reference>
<keyword evidence="1" id="KW-0378">Hydrolase</keyword>
<gene>
    <name evidence="1" type="ORF">NCS_10440</name>
</gene>
<protein>
    <submittedName>
        <fullName evidence="1">Restriction endonuclease</fullName>
    </submittedName>
</protein>
<dbReference type="SUPFAM" id="SSF52980">
    <property type="entry name" value="Restriction endonuclease-like"/>
    <property type="match status" value="1"/>
</dbReference>
<dbReference type="Proteomes" id="UP000230607">
    <property type="component" value="Chromosome 1"/>
</dbReference>
<keyword evidence="1" id="KW-0255">Endonuclease</keyword>
<dbReference type="EMBL" id="LT841358">
    <property type="protein sequence ID" value="SMH70633.1"/>
    <property type="molecule type" value="Genomic_DNA"/>
</dbReference>
<dbReference type="OrthoDB" id="106159at2157"/>
<keyword evidence="2" id="KW-1185">Reference proteome</keyword>
<dbReference type="InterPro" id="IPR011856">
    <property type="entry name" value="tRNA_endonuc-like_dom_sf"/>
</dbReference>
<dbReference type="GO" id="GO:0003676">
    <property type="term" value="F:nucleic acid binding"/>
    <property type="evidence" value="ECO:0007669"/>
    <property type="project" value="InterPro"/>
</dbReference>
<dbReference type="GO" id="GO:0004519">
    <property type="term" value="F:endonuclease activity"/>
    <property type="evidence" value="ECO:0007669"/>
    <property type="project" value="UniProtKB-KW"/>
</dbReference>
<organism evidence="1 2">
    <name type="scientific">Candidatus Nitrosotalea okcheonensis</name>
    <dbReference type="NCBI Taxonomy" id="1903276"/>
    <lineage>
        <taxon>Archaea</taxon>
        <taxon>Nitrososphaerota</taxon>
        <taxon>Nitrososphaeria</taxon>
        <taxon>Nitrosotaleales</taxon>
        <taxon>Nitrosotaleaceae</taxon>
        <taxon>Nitrosotalea</taxon>
    </lineage>
</organism>
<accession>A0A2H1FCY7</accession>
<name>A0A2H1FCY7_9ARCH</name>
<proteinExistence type="predicted"/>
<sequence length="174" mass="20372">MKYCHRRYDTGTIKDNNTKLLEMFPITVAENIGQKVKECMKTSEIYKMVLEALKIEDASKVTHHKYKLKESIMRMGPAGYSFENYVGEILRDYGHNVLFTRTIEHGKCVKHEIDLVTEIISTGEKYIIECKYNNMSGIYTGLKESLYTHTRFLDLDDKYDQEMLVCKPNYQMTP</sequence>
<dbReference type="Gene3D" id="3.40.1350.10">
    <property type="match status" value="1"/>
</dbReference>
<evidence type="ECO:0000313" key="1">
    <source>
        <dbReference type="EMBL" id="SMH70633.1"/>
    </source>
</evidence>
<dbReference type="AlphaFoldDB" id="A0A2H1FCY7"/>
<dbReference type="InterPro" id="IPR011335">
    <property type="entry name" value="Restrct_endonuc-II-like"/>
</dbReference>
<keyword evidence="1" id="KW-0540">Nuclease</keyword>
<evidence type="ECO:0000313" key="2">
    <source>
        <dbReference type="Proteomes" id="UP000230607"/>
    </source>
</evidence>
<dbReference type="RefSeq" id="WP_157926740.1">
    <property type="nucleotide sequence ID" value="NZ_LT841358.1"/>
</dbReference>